<dbReference type="EC" id="3.4.24.-" evidence="6"/>
<dbReference type="InterPro" id="IPR042088">
    <property type="entry name" value="OligoPept_F_C"/>
</dbReference>
<dbReference type="NCBIfam" id="TIGR00181">
    <property type="entry name" value="pepF"/>
    <property type="match status" value="1"/>
</dbReference>
<keyword evidence="5 6" id="KW-0482">Metalloprotease</keyword>
<evidence type="ECO:0000313" key="10">
    <source>
        <dbReference type="Proteomes" id="UP000198625"/>
    </source>
</evidence>
<accession>A0A1H3LDN5</accession>
<feature type="domain" description="Peptidase M3A/M3B catalytic" evidence="7">
    <location>
        <begin position="208"/>
        <end position="588"/>
    </location>
</feature>
<evidence type="ECO:0000256" key="6">
    <source>
        <dbReference type="RuleBase" id="RU368091"/>
    </source>
</evidence>
<dbReference type="GO" id="GO:0006518">
    <property type="term" value="P:peptide metabolic process"/>
    <property type="evidence" value="ECO:0007669"/>
    <property type="project" value="TreeGrafter"/>
</dbReference>
<dbReference type="EMBL" id="FNQE01000003">
    <property type="protein sequence ID" value="SDY62436.1"/>
    <property type="molecule type" value="Genomic_DNA"/>
</dbReference>
<organism evidence="9 10">
    <name type="scientific">Proteiniborus ethanoligenes</name>
    <dbReference type="NCBI Taxonomy" id="415015"/>
    <lineage>
        <taxon>Bacteria</taxon>
        <taxon>Bacillati</taxon>
        <taxon>Bacillota</taxon>
        <taxon>Clostridia</taxon>
        <taxon>Eubacteriales</taxon>
        <taxon>Proteiniborus</taxon>
    </lineage>
</organism>
<keyword evidence="3 6" id="KW-0378">Hydrolase</keyword>
<sequence length="601" mass="69545">MENKLKQPRERADVELRYKWDLDSLYVSDEAWEEDFKKVKSLFNEVKKYKGQLDHSSETLFEALSLHDEISRLVGNIYTYAKMKQDEDTRNSKYQALTDRATGIMVEAEESISFIVPEILMMDGEKINSYLQEKEELKVYSHSIDNIMRKKKHVLSPREEAILAQTGEIAVSPETVYGMLNNADLKFPSIKDESGNDVEITHGSYIPLMENKDRRVRHDTFKAFYDTFYKFKNTFAATLSGNVKKNIFYSKLRNYNNALEASINENNIPAEVYHNLIKAVSNNLDSLHKYVALRKKALGLDELHMYDLYTPIVKDVDMKIPYEEGKEMVLEGLNSLGEEYVSIVEEGLKSRWIDVYENRGKRSGAYSWGTYDSNPFILLNYQDTLDNVYTLAHELGHSLHSYYSKKNQPFVYGRYSIFLAEVASTTNEALLMDNMLKKVKSKDEELYLLNHFLEQFRGTVYRQTMFAEFELAIHQHVENGQSLTADWLCETYKELNKKYYGPDIIVDDEIAIEWARIPHFYYNFYVYQYATGFSAAIALSQKILSEGESAVNDYIGFLKSGSSDYPINVLKKAGVDMTTPEPIEKALKLFGDLVNKMEELL</sequence>
<dbReference type="AlphaFoldDB" id="A0A1H3LDN5"/>
<comment type="function">
    <text evidence="6">Has oligopeptidase activity and degrades a variety of small bioactive peptides.</text>
</comment>
<dbReference type="InterPro" id="IPR001567">
    <property type="entry name" value="Pept_M3A_M3B_dom"/>
</dbReference>
<comment type="cofactor">
    <cofactor evidence="6">
        <name>Zn(2+)</name>
        <dbReference type="ChEBI" id="CHEBI:29105"/>
    </cofactor>
    <text evidence="6">Binds 1 zinc ion.</text>
</comment>
<dbReference type="InterPro" id="IPR013647">
    <property type="entry name" value="OligopepF_N_dom"/>
</dbReference>
<evidence type="ECO:0000259" key="8">
    <source>
        <dbReference type="Pfam" id="PF08439"/>
    </source>
</evidence>
<evidence type="ECO:0000256" key="5">
    <source>
        <dbReference type="ARBA" id="ARBA00023049"/>
    </source>
</evidence>
<dbReference type="Proteomes" id="UP000198625">
    <property type="component" value="Unassembled WGS sequence"/>
</dbReference>
<evidence type="ECO:0000256" key="1">
    <source>
        <dbReference type="ARBA" id="ARBA00022670"/>
    </source>
</evidence>
<name>A0A1H3LDN5_9FIRM</name>
<evidence type="ECO:0000256" key="2">
    <source>
        <dbReference type="ARBA" id="ARBA00022723"/>
    </source>
</evidence>
<dbReference type="Pfam" id="PF08439">
    <property type="entry name" value="Peptidase_M3_N"/>
    <property type="match status" value="1"/>
</dbReference>
<keyword evidence="4 6" id="KW-0862">Zinc</keyword>
<keyword evidence="2 6" id="KW-0479">Metal-binding</keyword>
<dbReference type="GO" id="GO:0006508">
    <property type="term" value="P:proteolysis"/>
    <property type="evidence" value="ECO:0007669"/>
    <property type="project" value="UniProtKB-KW"/>
</dbReference>
<dbReference type="PANTHER" id="PTHR11804:SF84">
    <property type="entry name" value="SACCHAROLYSIN"/>
    <property type="match status" value="1"/>
</dbReference>
<dbReference type="Gene3D" id="1.20.140.70">
    <property type="entry name" value="Oligopeptidase f, N-terminal domain"/>
    <property type="match status" value="1"/>
</dbReference>
<dbReference type="Gene3D" id="1.10.287.830">
    <property type="entry name" value="putative peptidase helix hairpin domain like"/>
    <property type="match status" value="1"/>
</dbReference>
<dbReference type="Gene3D" id="1.10.1370.20">
    <property type="entry name" value="Oligoendopeptidase f, C-terminal domain"/>
    <property type="match status" value="1"/>
</dbReference>
<dbReference type="CDD" id="cd09608">
    <property type="entry name" value="M3B_PepF"/>
    <property type="match status" value="1"/>
</dbReference>
<dbReference type="GO" id="GO:0046872">
    <property type="term" value="F:metal ion binding"/>
    <property type="evidence" value="ECO:0007669"/>
    <property type="project" value="UniProtKB-UniRule"/>
</dbReference>
<dbReference type="STRING" id="415015.SAMN05660462_00493"/>
<feature type="domain" description="Oligopeptidase F N-terminal" evidence="8">
    <location>
        <begin position="118"/>
        <end position="187"/>
    </location>
</feature>
<evidence type="ECO:0000259" key="7">
    <source>
        <dbReference type="Pfam" id="PF01432"/>
    </source>
</evidence>
<dbReference type="GO" id="GO:0004222">
    <property type="term" value="F:metalloendopeptidase activity"/>
    <property type="evidence" value="ECO:0007669"/>
    <property type="project" value="UniProtKB-UniRule"/>
</dbReference>
<proteinExistence type="inferred from homology"/>
<protein>
    <recommendedName>
        <fullName evidence="6">Oligopeptidase F</fullName>
        <ecNumber evidence="6">3.4.24.-</ecNumber>
    </recommendedName>
</protein>
<dbReference type="InterPro" id="IPR045090">
    <property type="entry name" value="Pept_M3A_M3B"/>
</dbReference>
<dbReference type="Pfam" id="PF01432">
    <property type="entry name" value="Peptidase_M3"/>
    <property type="match status" value="1"/>
</dbReference>
<dbReference type="RefSeq" id="WP_208975181.1">
    <property type="nucleotide sequence ID" value="NZ_FNQE01000003.1"/>
</dbReference>
<reference evidence="9 10" key="1">
    <citation type="submission" date="2016-10" db="EMBL/GenBank/DDBJ databases">
        <authorList>
            <person name="de Groot N.N."/>
        </authorList>
    </citation>
    <scope>NUCLEOTIDE SEQUENCE [LARGE SCALE GENOMIC DNA]</scope>
    <source>
        <strain evidence="9 10">DSM 21650</strain>
    </source>
</reference>
<comment type="similarity">
    <text evidence="6">Belongs to the peptidase M3B family.</text>
</comment>
<evidence type="ECO:0000256" key="4">
    <source>
        <dbReference type="ARBA" id="ARBA00022833"/>
    </source>
</evidence>
<keyword evidence="1 6" id="KW-0645">Protease</keyword>
<dbReference type="SUPFAM" id="SSF55486">
    <property type="entry name" value="Metalloproteases ('zincins'), catalytic domain"/>
    <property type="match status" value="1"/>
</dbReference>
<dbReference type="InterPro" id="IPR004438">
    <property type="entry name" value="Peptidase_M3B"/>
</dbReference>
<evidence type="ECO:0000313" key="9">
    <source>
        <dbReference type="EMBL" id="SDY62436.1"/>
    </source>
</evidence>
<keyword evidence="10" id="KW-1185">Reference proteome</keyword>
<dbReference type="PANTHER" id="PTHR11804">
    <property type="entry name" value="PROTEASE M3 THIMET OLIGOPEPTIDASE-RELATED"/>
    <property type="match status" value="1"/>
</dbReference>
<evidence type="ECO:0000256" key="3">
    <source>
        <dbReference type="ARBA" id="ARBA00022801"/>
    </source>
</evidence>
<gene>
    <name evidence="9" type="ORF">SAMN05660462_00493</name>
</gene>